<reference evidence="1 2" key="1">
    <citation type="submission" date="2020-07" db="EMBL/GenBank/DDBJ databases">
        <authorList>
            <person name="Feng H."/>
        </authorList>
    </citation>
    <scope>NUCLEOTIDE SEQUENCE [LARGE SCALE GENOMIC DNA]</scope>
    <source>
        <strain evidence="2">s-11</strain>
    </source>
</reference>
<evidence type="ECO:0000313" key="1">
    <source>
        <dbReference type="EMBL" id="MBA4541884.1"/>
    </source>
</evidence>
<organism evidence="1 2">
    <name type="scientific">Thermoactinomyces daqus</name>
    <dbReference type="NCBI Taxonomy" id="1329516"/>
    <lineage>
        <taxon>Bacteria</taxon>
        <taxon>Bacillati</taxon>
        <taxon>Bacillota</taxon>
        <taxon>Bacilli</taxon>
        <taxon>Bacillales</taxon>
        <taxon>Thermoactinomycetaceae</taxon>
        <taxon>Thermoactinomyces</taxon>
    </lineage>
</organism>
<evidence type="ECO:0000313" key="2">
    <source>
        <dbReference type="Proteomes" id="UP000530514"/>
    </source>
</evidence>
<proteinExistence type="predicted"/>
<sequence length="125" mass="14601">MKPHTLSIPYSVVDKLPAAERFVYYELCRLAAYEDMTDEDFKIPLSKGELVTSHYRLAKVLDYPYSKAALAIESLEKKGLIEISMINDPEFKTYYVVHIKKIVPDDQPIENEVPYANQDFYWDMK</sequence>
<dbReference type="Proteomes" id="UP000530514">
    <property type="component" value="Unassembled WGS sequence"/>
</dbReference>
<gene>
    <name evidence="1" type="ORF">H1164_03070</name>
</gene>
<keyword evidence="2" id="KW-1185">Reference proteome</keyword>
<protein>
    <submittedName>
        <fullName evidence="1">Uncharacterized protein</fullName>
    </submittedName>
</protein>
<dbReference type="AlphaFoldDB" id="A0A7W1X8E1"/>
<name>A0A7W1X8E1_9BACL</name>
<comment type="caution">
    <text evidence="1">The sequence shown here is derived from an EMBL/GenBank/DDBJ whole genome shotgun (WGS) entry which is preliminary data.</text>
</comment>
<dbReference type="RefSeq" id="WP_033100441.1">
    <property type="nucleotide sequence ID" value="NZ_JACEIP010000003.1"/>
</dbReference>
<dbReference type="OrthoDB" id="2990082at2"/>
<accession>A0A7W1X8E1</accession>
<dbReference type="EMBL" id="JACEIP010000003">
    <property type="protein sequence ID" value="MBA4541884.1"/>
    <property type="molecule type" value="Genomic_DNA"/>
</dbReference>